<evidence type="ECO:0000313" key="3">
    <source>
        <dbReference type="EMBL" id="OBA28916.1"/>
    </source>
</evidence>
<dbReference type="OrthoDB" id="3972114at2759"/>
<feature type="coiled-coil region" evidence="1">
    <location>
        <begin position="157"/>
        <end position="196"/>
    </location>
</feature>
<sequence>MVFGFSIFSRSLGTDDLIRSSKELEKITKEIQKINKKDTFLDKIISSKHLLVIYASYMAFVFMKIYDKKYKYFIIISCLLLILFFQFYLIKPFVNWVHLKRLTKLRKRHEYIINTLKDRSKFENINYIINRFTSGEDKDQDYKQILDDDIKERLVKLDSLNTEVTERQDKINALDKKNSKNKKKMLKRFIDNVEDNDDEIIHSLVVNEVFDDLLVRYEFVCKSCKNTTSYYIKKEDIVDNQKELKVEVKHCLKC</sequence>
<keyword evidence="4" id="KW-1185">Reference proteome</keyword>
<keyword evidence="2" id="KW-0812">Transmembrane</keyword>
<evidence type="ECO:0000256" key="1">
    <source>
        <dbReference type="SAM" id="Coils"/>
    </source>
</evidence>
<keyword evidence="2" id="KW-0472">Membrane</keyword>
<feature type="transmembrane region" description="Helical" evidence="2">
    <location>
        <begin position="50"/>
        <end position="66"/>
    </location>
</feature>
<dbReference type="AlphaFoldDB" id="A0A1B7TJK6"/>
<protein>
    <recommendedName>
        <fullName evidence="5">Endoplasmic reticulum junction formation protein lunapark</fullName>
    </recommendedName>
</protein>
<dbReference type="Proteomes" id="UP000092321">
    <property type="component" value="Unassembled WGS sequence"/>
</dbReference>
<keyword evidence="2" id="KW-1133">Transmembrane helix</keyword>
<reference evidence="4" key="1">
    <citation type="journal article" date="2016" name="Proc. Natl. Acad. Sci. U.S.A.">
        <title>Comparative genomics of biotechnologically important yeasts.</title>
        <authorList>
            <person name="Riley R."/>
            <person name="Haridas S."/>
            <person name="Wolfe K.H."/>
            <person name="Lopes M.R."/>
            <person name="Hittinger C.T."/>
            <person name="Goeker M."/>
            <person name="Salamov A.A."/>
            <person name="Wisecaver J.H."/>
            <person name="Long T.M."/>
            <person name="Calvey C.H."/>
            <person name="Aerts A.L."/>
            <person name="Barry K.W."/>
            <person name="Choi C."/>
            <person name="Clum A."/>
            <person name="Coughlan A.Y."/>
            <person name="Deshpande S."/>
            <person name="Douglass A.P."/>
            <person name="Hanson S.J."/>
            <person name="Klenk H.-P."/>
            <person name="LaButti K.M."/>
            <person name="Lapidus A."/>
            <person name="Lindquist E.A."/>
            <person name="Lipzen A.M."/>
            <person name="Meier-Kolthoff J.P."/>
            <person name="Ohm R.A."/>
            <person name="Otillar R.P."/>
            <person name="Pangilinan J.L."/>
            <person name="Peng Y."/>
            <person name="Rokas A."/>
            <person name="Rosa C.A."/>
            <person name="Scheuner C."/>
            <person name="Sibirny A.A."/>
            <person name="Slot J.C."/>
            <person name="Stielow J.B."/>
            <person name="Sun H."/>
            <person name="Kurtzman C.P."/>
            <person name="Blackwell M."/>
            <person name="Grigoriev I.V."/>
            <person name="Jeffries T.W."/>
        </authorList>
    </citation>
    <scope>NUCLEOTIDE SEQUENCE [LARGE SCALE GENOMIC DNA]</scope>
    <source>
        <strain evidence="4">NRRL Y-1626</strain>
    </source>
</reference>
<evidence type="ECO:0000313" key="4">
    <source>
        <dbReference type="Proteomes" id="UP000092321"/>
    </source>
</evidence>
<dbReference type="EMBL" id="LXPE01000002">
    <property type="protein sequence ID" value="OBA28916.1"/>
    <property type="molecule type" value="Genomic_DNA"/>
</dbReference>
<gene>
    <name evidence="3" type="ORF">HANVADRAFT_51340</name>
</gene>
<accession>A0A1B7TJK6</accession>
<organism evidence="3 4">
    <name type="scientific">Hanseniaspora valbyensis NRRL Y-1626</name>
    <dbReference type="NCBI Taxonomy" id="766949"/>
    <lineage>
        <taxon>Eukaryota</taxon>
        <taxon>Fungi</taxon>
        <taxon>Dikarya</taxon>
        <taxon>Ascomycota</taxon>
        <taxon>Saccharomycotina</taxon>
        <taxon>Saccharomycetes</taxon>
        <taxon>Saccharomycodales</taxon>
        <taxon>Saccharomycodaceae</taxon>
        <taxon>Hanseniaspora</taxon>
    </lineage>
</organism>
<name>A0A1B7TJK6_9ASCO</name>
<keyword evidence="1" id="KW-0175">Coiled coil</keyword>
<comment type="caution">
    <text evidence="3">The sequence shown here is derived from an EMBL/GenBank/DDBJ whole genome shotgun (WGS) entry which is preliminary data.</text>
</comment>
<evidence type="ECO:0000256" key="2">
    <source>
        <dbReference type="SAM" id="Phobius"/>
    </source>
</evidence>
<proteinExistence type="predicted"/>
<evidence type="ECO:0008006" key="5">
    <source>
        <dbReference type="Google" id="ProtNLM"/>
    </source>
</evidence>
<feature type="transmembrane region" description="Helical" evidence="2">
    <location>
        <begin position="72"/>
        <end position="90"/>
    </location>
</feature>